<dbReference type="Proteomes" id="UP001201812">
    <property type="component" value="Unassembled WGS sequence"/>
</dbReference>
<evidence type="ECO:0000256" key="4">
    <source>
        <dbReference type="ARBA" id="ARBA00022729"/>
    </source>
</evidence>
<keyword evidence="3" id="KW-0964">Secreted</keyword>
<evidence type="ECO:0000256" key="1">
    <source>
        <dbReference type="ARBA" id="ARBA00004613"/>
    </source>
</evidence>
<keyword evidence="5" id="KW-0472">Membrane</keyword>
<keyword evidence="5" id="KW-1133">Transmembrane helix</keyword>
<comment type="caution">
    <text evidence="6">The sequence shown here is derived from an EMBL/GenBank/DDBJ whole genome shotgun (WGS) entry which is preliminary data.</text>
</comment>
<dbReference type="InterPro" id="IPR001534">
    <property type="entry name" value="Transthyretin-like"/>
</dbReference>
<keyword evidence="5" id="KW-0812">Transmembrane</keyword>
<comment type="subcellular location">
    <subcellularLocation>
        <location evidence="1">Secreted</location>
    </subcellularLocation>
</comment>
<dbReference type="EMBL" id="JAKKPZ010000363">
    <property type="protein sequence ID" value="KAI1695911.1"/>
    <property type="molecule type" value="Genomic_DNA"/>
</dbReference>
<evidence type="ECO:0000256" key="2">
    <source>
        <dbReference type="ARBA" id="ARBA00010112"/>
    </source>
</evidence>
<dbReference type="Pfam" id="PF01060">
    <property type="entry name" value="TTR-52"/>
    <property type="match status" value="1"/>
</dbReference>
<keyword evidence="7" id="KW-1185">Reference proteome</keyword>
<evidence type="ECO:0000256" key="5">
    <source>
        <dbReference type="SAM" id="Phobius"/>
    </source>
</evidence>
<dbReference type="GO" id="GO:0005576">
    <property type="term" value="C:extracellular region"/>
    <property type="evidence" value="ECO:0007669"/>
    <property type="project" value="UniProtKB-SubCell"/>
</dbReference>
<proteinExistence type="inferred from homology"/>
<accession>A0AAD4QU98</accession>
<evidence type="ECO:0000313" key="6">
    <source>
        <dbReference type="EMBL" id="KAI1695911.1"/>
    </source>
</evidence>
<gene>
    <name evidence="6" type="ORF">DdX_19325</name>
</gene>
<organism evidence="6 7">
    <name type="scientific">Ditylenchus destructor</name>
    <dbReference type="NCBI Taxonomy" id="166010"/>
    <lineage>
        <taxon>Eukaryota</taxon>
        <taxon>Metazoa</taxon>
        <taxon>Ecdysozoa</taxon>
        <taxon>Nematoda</taxon>
        <taxon>Chromadorea</taxon>
        <taxon>Rhabditida</taxon>
        <taxon>Tylenchina</taxon>
        <taxon>Tylenchomorpha</taxon>
        <taxon>Sphaerularioidea</taxon>
        <taxon>Anguinidae</taxon>
        <taxon>Anguininae</taxon>
        <taxon>Ditylenchus</taxon>
    </lineage>
</organism>
<dbReference type="GO" id="GO:0009986">
    <property type="term" value="C:cell surface"/>
    <property type="evidence" value="ECO:0007669"/>
    <property type="project" value="InterPro"/>
</dbReference>
<comment type="similarity">
    <text evidence="2">Belongs to the nematode transthyretin-like family.</text>
</comment>
<dbReference type="AlphaFoldDB" id="A0AAD4QU98"/>
<dbReference type="PANTHER" id="PTHR21700">
    <property type="entry name" value="TRANSTHYRETIN-LIKE FAMILY PROTEIN-RELATED"/>
    <property type="match status" value="1"/>
</dbReference>
<evidence type="ECO:0000256" key="3">
    <source>
        <dbReference type="ARBA" id="ARBA00022525"/>
    </source>
</evidence>
<dbReference type="InterPro" id="IPR038479">
    <property type="entry name" value="Transthyretin-like_sf"/>
</dbReference>
<feature type="transmembrane region" description="Helical" evidence="5">
    <location>
        <begin position="35"/>
        <end position="57"/>
    </location>
</feature>
<sequence>MLYRRMTASIKPVKQCFQNFKHRASQLSETLQCQMYIFIPSIFIVTAVLLLTAVLLFTLHINVGKQKVVVRGQIVCCSTAKLRAAKFSCKPWERNMNLDFDSSNQNATSSSANYSLDAYDTKISTNHCWVVPKRAVELYDYDWLTFDDLLDETHTDENGVFEVSGEVDEFFHMLPYIVIHHRCNIDTNKRGMQAGYKNRIRRSQYTIPTHSVNGEPYHLFPLNLQMLGWRDKHLDV</sequence>
<protein>
    <submittedName>
        <fullName evidence="6">Transthyretin-like family domain-containing protein</fullName>
    </submittedName>
</protein>
<evidence type="ECO:0000313" key="7">
    <source>
        <dbReference type="Proteomes" id="UP001201812"/>
    </source>
</evidence>
<dbReference type="Gene3D" id="2.60.40.3330">
    <property type="match status" value="1"/>
</dbReference>
<keyword evidence="4" id="KW-0732">Signal</keyword>
<reference evidence="6" key="1">
    <citation type="submission" date="2022-01" db="EMBL/GenBank/DDBJ databases">
        <title>Genome Sequence Resource for Two Populations of Ditylenchus destructor, the Migratory Endoparasitic Phytonematode.</title>
        <authorList>
            <person name="Zhang H."/>
            <person name="Lin R."/>
            <person name="Xie B."/>
        </authorList>
    </citation>
    <scope>NUCLEOTIDE SEQUENCE</scope>
    <source>
        <strain evidence="6">BazhouSP</strain>
    </source>
</reference>
<name>A0AAD4QU98_9BILA</name>
<dbReference type="PANTHER" id="PTHR21700:SF30">
    <property type="entry name" value="TRANSTHYRETIN-LIKE FAMILY PROTEIN"/>
    <property type="match status" value="1"/>
</dbReference>